<dbReference type="SMART" id="SM00608">
    <property type="entry name" value="ACR"/>
    <property type="match status" value="1"/>
</dbReference>
<dbReference type="PANTHER" id="PTHR11905:SF159">
    <property type="entry name" value="ADAM METALLOPROTEASE"/>
    <property type="match status" value="1"/>
</dbReference>
<dbReference type="AlphaFoldDB" id="A0A6S7H5M2"/>
<evidence type="ECO:0000256" key="5">
    <source>
        <dbReference type="ARBA" id="ARBA00023157"/>
    </source>
</evidence>
<dbReference type="Pfam" id="PF08516">
    <property type="entry name" value="ADAM_CR"/>
    <property type="match status" value="1"/>
</dbReference>
<dbReference type="PROSITE" id="PS00427">
    <property type="entry name" value="DISINTEGRIN_1"/>
    <property type="match status" value="1"/>
</dbReference>
<dbReference type="SUPFAM" id="SSF55486">
    <property type="entry name" value="Metalloproteases ('zincins'), catalytic domain"/>
    <property type="match status" value="1"/>
</dbReference>
<feature type="disulfide bond" evidence="7">
    <location>
        <begin position="650"/>
        <end position="660"/>
    </location>
</feature>
<dbReference type="GO" id="GO:0046872">
    <property type="term" value="F:metal ion binding"/>
    <property type="evidence" value="ECO:0007669"/>
    <property type="project" value="UniProtKB-KW"/>
</dbReference>
<reference evidence="11" key="1">
    <citation type="submission" date="2020-04" db="EMBL/GenBank/DDBJ databases">
        <authorList>
            <person name="Alioto T."/>
            <person name="Alioto T."/>
            <person name="Gomez Garrido J."/>
        </authorList>
    </citation>
    <scope>NUCLEOTIDE SEQUENCE</scope>
    <source>
        <strain evidence="11">A484AB</strain>
    </source>
</reference>
<dbReference type="Gene3D" id="3.40.390.10">
    <property type="entry name" value="Collagenase (Catalytic Domain)"/>
    <property type="match status" value="1"/>
</dbReference>
<keyword evidence="4" id="KW-0472">Membrane</keyword>
<evidence type="ECO:0000313" key="11">
    <source>
        <dbReference type="EMBL" id="CAB3991850.1"/>
    </source>
</evidence>
<dbReference type="OrthoDB" id="5985446at2759"/>
<protein>
    <submittedName>
        <fullName evidence="11">Disintegrin and metallo ase domain-containing 12</fullName>
    </submittedName>
</protein>
<dbReference type="PROSITE" id="PS50026">
    <property type="entry name" value="EGF_3"/>
    <property type="match status" value="1"/>
</dbReference>
<keyword evidence="3" id="KW-1133">Transmembrane helix</keyword>
<evidence type="ECO:0000256" key="9">
    <source>
        <dbReference type="SAM" id="MobiDB-lite"/>
    </source>
</evidence>
<keyword evidence="10" id="KW-0732">Signal</keyword>
<dbReference type="Gene3D" id="4.10.70.10">
    <property type="entry name" value="Disintegrin domain"/>
    <property type="match status" value="1"/>
</dbReference>
<keyword evidence="5 7" id="KW-1015">Disulfide bond</keyword>
<evidence type="ECO:0000256" key="8">
    <source>
        <dbReference type="PROSITE-ProRule" id="PRU00276"/>
    </source>
</evidence>
<dbReference type="GO" id="GO:0006508">
    <property type="term" value="P:proteolysis"/>
    <property type="evidence" value="ECO:0007669"/>
    <property type="project" value="InterPro"/>
</dbReference>
<feature type="chain" id="PRO_5043714195" evidence="10">
    <location>
        <begin position="22"/>
        <end position="786"/>
    </location>
</feature>
<dbReference type="FunFam" id="4.10.70.10:FF:000001">
    <property type="entry name" value="Disintegrin and metalloproteinase domain-containing protein 22"/>
    <property type="match status" value="1"/>
</dbReference>
<comment type="caution">
    <text evidence="7">Lacks conserved residue(s) required for the propagation of feature annotation.</text>
</comment>
<evidence type="ECO:0000256" key="1">
    <source>
        <dbReference type="ARBA" id="ARBA00004479"/>
    </source>
</evidence>
<feature type="region of interest" description="Disordered" evidence="9">
    <location>
        <begin position="705"/>
        <end position="761"/>
    </location>
</feature>
<keyword evidence="7" id="KW-0245">EGF-like domain</keyword>
<dbReference type="EMBL" id="CACRXK020001928">
    <property type="protein sequence ID" value="CAB3991850.1"/>
    <property type="molecule type" value="Genomic_DNA"/>
</dbReference>
<dbReference type="SUPFAM" id="SSF57552">
    <property type="entry name" value="Blood coagulation inhibitor (disintegrin)"/>
    <property type="match status" value="1"/>
</dbReference>
<feature type="disulfide bond" evidence="7">
    <location>
        <begin position="668"/>
        <end position="677"/>
    </location>
</feature>
<keyword evidence="12" id="KW-1185">Reference proteome</keyword>
<dbReference type="InterPro" id="IPR001762">
    <property type="entry name" value="Disintegrin_dom"/>
</dbReference>
<dbReference type="Proteomes" id="UP001152795">
    <property type="component" value="Unassembled WGS sequence"/>
</dbReference>
<dbReference type="PROSITE" id="PS50214">
    <property type="entry name" value="DISINTEGRIN_2"/>
    <property type="match status" value="1"/>
</dbReference>
<keyword evidence="8" id="KW-0862">Zinc</keyword>
<keyword evidence="8" id="KW-0479">Metal-binding</keyword>
<dbReference type="FunFam" id="3.40.390.10:FF:000002">
    <property type="entry name" value="Disintegrin and metalloproteinase domain-containing protein 22"/>
    <property type="match status" value="1"/>
</dbReference>
<keyword evidence="2" id="KW-0812">Transmembrane</keyword>
<evidence type="ECO:0000256" key="10">
    <source>
        <dbReference type="SAM" id="SignalP"/>
    </source>
</evidence>
<organism evidence="11 12">
    <name type="scientific">Paramuricea clavata</name>
    <name type="common">Red gorgonian</name>
    <name type="synonym">Violescent sea-whip</name>
    <dbReference type="NCBI Taxonomy" id="317549"/>
    <lineage>
        <taxon>Eukaryota</taxon>
        <taxon>Metazoa</taxon>
        <taxon>Cnidaria</taxon>
        <taxon>Anthozoa</taxon>
        <taxon>Octocorallia</taxon>
        <taxon>Malacalcyonacea</taxon>
        <taxon>Plexauridae</taxon>
        <taxon>Paramuricea</taxon>
    </lineage>
</organism>
<evidence type="ECO:0000256" key="3">
    <source>
        <dbReference type="ARBA" id="ARBA00022989"/>
    </source>
</evidence>
<evidence type="ECO:0000256" key="6">
    <source>
        <dbReference type="PROSITE-ProRule" id="PRU00068"/>
    </source>
</evidence>
<dbReference type="InterPro" id="IPR018358">
    <property type="entry name" value="Disintegrin_CS"/>
</dbReference>
<dbReference type="InterPro" id="IPR002870">
    <property type="entry name" value="Peptidase_M12B_N"/>
</dbReference>
<evidence type="ECO:0000256" key="2">
    <source>
        <dbReference type="ARBA" id="ARBA00022692"/>
    </source>
</evidence>
<dbReference type="GO" id="GO:0016020">
    <property type="term" value="C:membrane"/>
    <property type="evidence" value="ECO:0007669"/>
    <property type="project" value="UniProtKB-SubCell"/>
</dbReference>
<dbReference type="PROSITE" id="PS50215">
    <property type="entry name" value="ADAM_MEPRO"/>
    <property type="match status" value="1"/>
</dbReference>
<feature type="disulfide bond" evidence="6">
    <location>
        <begin position="470"/>
        <end position="490"/>
    </location>
</feature>
<feature type="active site" evidence="8">
    <location>
        <position position="342"/>
    </location>
</feature>
<dbReference type="Pfam" id="PF00200">
    <property type="entry name" value="Disintegrin"/>
    <property type="match status" value="1"/>
</dbReference>
<dbReference type="GO" id="GO:0004222">
    <property type="term" value="F:metalloendopeptidase activity"/>
    <property type="evidence" value="ECO:0007669"/>
    <property type="project" value="InterPro"/>
</dbReference>
<feature type="binding site" evidence="8">
    <location>
        <position position="341"/>
    </location>
    <ligand>
        <name>Zn(2+)</name>
        <dbReference type="ChEBI" id="CHEBI:29105"/>
        <note>catalytic</note>
    </ligand>
</feature>
<dbReference type="InterPro" id="IPR001590">
    <property type="entry name" value="Peptidase_M12B"/>
</dbReference>
<feature type="binding site" evidence="8">
    <location>
        <position position="345"/>
    </location>
    <ligand>
        <name>Zn(2+)</name>
        <dbReference type="ChEBI" id="CHEBI:29105"/>
        <note>catalytic</note>
    </ligand>
</feature>
<gene>
    <name evidence="11" type="ORF">PACLA_8A002131</name>
</gene>
<dbReference type="SMART" id="SM00050">
    <property type="entry name" value="DISIN"/>
    <property type="match status" value="1"/>
</dbReference>
<dbReference type="CDD" id="cd04269">
    <property type="entry name" value="ZnMc_adamalysin_II_like"/>
    <property type="match status" value="1"/>
</dbReference>
<proteinExistence type="predicted"/>
<comment type="subcellular location">
    <subcellularLocation>
        <location evidence="1">Membrane</location>
        <topology evidence="1">Single-pass type I membrane protein</topology>
    </subcellularLocation>
</comment>
<comment type="caution">
    <text evidence="11">The sequence shown here is derived from an EMBL/GenBank/DDBJ whole genome shotgun (WGS) entry which is preliminary data.</text>
</comment>
<dbReference type="Pfam" id="PF01562">
    <property type="entry name" value="Pep_M12B_propep"/>
    <property type="match status" value="1"/>
</dbReference>
<dbReference type="PANTHER" id="PTHR11905">
    <property type="entry name" value="ADAM A DISINTEGRIN AND METALLOPROTEASE DOMAIN"/>
    <property type="match status" value="1"/>
</dbReference>
<dbReference type="Pfam" id="PF01421">
    <property type="entry name" value="Reprolysin"/>
    <property type="match status" value="1"/>
</dbReference>
<dbReference type="InterPro" id="IPR000742">
    <property type="entry name" value="EGF"/>
</dbReference>
<name>A0A6S7H5M2_PARCT</name>
<dbReference type="InterPro" id="IPR006586">
    <property type="entry name" value="ADAM_Cys-rich"/>
</dbReference>
<accession>A0A6S7H5M2</accession>
<dbReference type="InterPro" id="IPR034027">
    <property type="entry name" value="Reprolysin_adamalysin"/>
</dbReference>
<feature type="binding site" evidence="8">
    <location>
        <position position="351"/>
    </location>
    <ligand>
        <name>Zn(2+)</name>
        <dbReference type="ChEBI" id="CHEBI:29105"/>
        <note>catalytic</note>
    </ligand>
</feature>
<dbReference type="InterPro" id="IPR024079">
    <property type="entry name" value="MetalloPept_cat_dom_sf"/>
</dbReference>
<dbReference type="InterPro" id="IPR036436">
    <property type="entry name" value="Disintegrin_dom_sf"/>
</dbReference>
<evidence type="ECO:0000256" key="7">
    <source>
        <dbReference type="PROSITE-ProRule" id="PRU00076"/>
    </source>
</evidence>
<sequence length="786" mass="88075">MAKSVFFCFSIQAICVIFTYGKHLQKKDQQFIDSLQQYEFVEPKLSESFTVHNTGELPVEEKRLLSFRFQGQTIKLQLTPNRNLLSPNFFERHVTTHGYKIVNEAPRNCYFHGHVERHKDTSIAAISSCDGFEGYFTLEDKTFSIQPVESLNGEVLHIVFESEHANLPEYKCGHSENGHASQASREAVVERLPEAKHRVRRDVLSETKYVELVVVNDVTQYKKYGSETSTRAIVAANFADATYRVQNIRVVLTMIEIWKDVDQIVNSTENDKFLNNFIQYKINVLDTNETTKSDHAVLITQRPLQYNRQGWAGIGTICSPRSASLVYDTSTKDIFGAILAHELGHSFGFDHIETGCSCRDSEHRCLMNSYVSGGQLKWSNCTEAKLRSVLERNYGTCLFNQPTKRHNTNAECQNGFIDDEEECDCGTKEECERMGNHCCNYTTCKLHPGSECDVGPCCQNCKIKSKGLICRDKVNDCDLPEYCDGKSQVCGPDTYVHNGRPCSFGQEKSLCYFGVCHTYDNQCKSYWGADAYHSEFCYNNLNVRSDKHGCCKLLGPDKYMKCARKDVLCGKLQCRMSKEIPYRTPLKVGHHAIFAGFRIGTKVVKCWSVNLRTDDPDSGIVETGSMCGENKVCSNNTCLDVKEVYGQPECPNNCSGNGICNNLGHCHCNPGYGCLNCSEECDSEGGSVDSGNNCYCPGPTTAPKTTEIGKTTRPQTTHETPKSPTEPIATTSRISEEPTEPIATTSRISEGGESTDEESTVGKIQEKFLAYPLKCPNLNLDKMLWG</sequence>
<feature type="signal peptide" evidence="10">
    <location>
        <begin position="1"/>
        <end position="21"/>
    </location>
</feature>
<feature type="compositionally biased region" description="Polar residues" evidence="9">
    <location>
        <begin position="705"/>
        <end position="718"/>
    </location>
</feature>
<evidence type="ECO:0000313" key="12">
    <source>
        <dbReference type="Proteomes" id="UP001152795"/>
    </source>
</evidence>
<evidence type="ECO:0000256" key="4">
    <source>
        <dbReference type="ARBA" id="ARBA00023136"/>
    </source>
</evidence>